<evidence type="ECO:0000259" key="2">
    <source>
        <dbReference type="SMART" id="SM01002"/>
    </source>
</evidence>
<dbReference type="Gene3D" id="3.40.50.720">
    <property type="entry name" value="NAD(P)-binding Rossmann-like Domain"/>
    <property type="match status" value="2"/>
</dbReference>
<dbReference type="InterPro" id="IPR007886">
    <property type="entry name" value="AlaDH/PNT_N"/>
</dbReference>
<dbReference type="SUPFAM" id="SSF51735">
    <property type="entry name" value="NAD(P)-binding Rossmann-fold domains"/>
    <property type="match status" value="1"/>
</dbReference>
<evidence type="ECO:0000259" key="3">
    <source>
        <dbReference type="SMART" id="SM01003"/>
    </source>
</evidence>
<dbReference type="Proteomes" id="UP000829069">
    <property type="component" value="Chromosome"/>
</dbReference>
<organism evidence="4 5">
    <name type="scientific">Arthrobacter sulfonylureivorans</name>
    <dbReference type="NCBI Taxonomy" id="2486855"/>
    <lineage>
        <taxon>Bacteria</taxon>
        <taxon>Bacillati</taxon>
        <taxon>Actinomycetota</taxon>
        <taxon>Actinomycetes</taxon>
        <taxon>Micrococcales</taxon>
        <taxon>Micrococcaceae</taxon>
        <taxon>Arthrobacter</taxon>
    </lineage>
</organism>
<keyword evidence="1" id="KW-0560">Oxidoreductase</keyword>
<dbReference type="PANTHER" id="PTHR42795:SF1">
    <property type="entry name" value="ALANINE DEHYDROGENASE"/>
    <property type="match status" value="1"/>
</dbReference>
<dbReference type="PANTHER" id="PTHR42795">
    <property type="entry name" value="ALANINE DEHYDROGENASE"/>
    <property type="match status" value="1"/>
</dbReference>
<dbReference type="SUPFAM" id="SSF52283">
    <property type="entry name" value="Formate/glycerate dehydrogenase catalytic domain-like"/>
    <property type="match status" value="1"/>
</dbReference>
<dbReference type="Pfam" id="PF01262">
    <property type="entry name" value="AlaDh_PNT_C"/>
    <property type="match status" value="1"/>
</dbReference>
<dbReference type="EMBL" id="CP093326">
    <property type="protein sequence ID" value="UNK45599.1"/>
    <property type="molecule type" value="Genomic_DNA"/>
</dbReference>
<protein>
    <submittedName>
        <fullName evidence="4">N(5)-(Carboxyethyl)ornithine synthase</fullName>
    </submittedName>
</protein>
<dbReference type="Pfam" id="PF05222">
    <property type="entry name" value="AlaDh_PNT_N"/>
    <property type="match status" value="1"/>
</dbReference>
<evidence type="ECO:0000313" key="4">
    <source>
        <dbReference type="EMBL" id="UNK45599.1"/>
    </source>
</evidence>
<dbReference type="CDD" id="cd12181">
    <property type="entry name" value="ceo_syn"/>
    <property type="match status" value="1"/>
</dbReference>
<dbReference type="RefSeq" id="WP_241913791.1">
    <property type="nucleotide sequence ID" value="NZ_CP093326.1"/>
</dbReference>
<evidence type="ECO:0000313" key="5">
    <source>
        <dbReference type="Proteomes" id="UP000829069"/>
    </source>
</evidence>
<accession>A0ABY3W5P6</accession>
<dbReference type="InterPro" id="IPR046951">
    <property type="entry name" value="CEOS"/>
</dbReference>
<gene>
    <name evidence="4" type="ORF">MNQ99_17040</name>
</gene>
<sequence length="380" mass="41456">MTLLSLGVLATTRKVDERRLALHPAHIERLDADLRGRIILEQGYGERFGASDAQLEQLVGRIAPRQELLAAADVVLLPKPQPEDLAELRDGQILWGWPHCVQDRAITQLAIDKRLTLIAFEAMNHWAADGRFALHVFHKNNEMAGYCSVLHALQLAGSTGDYGRPLSAVVIGFGATARGAVTALNAHGIHDVQVLTNRAAAAVGSPIHSARITQFDHDATAPHLSHVITDDGRVPLAPFLAERDIVVNCTLQDPNNPLIYLDEADLDGFRPGSLIVDVSCDEGMGFSWAKMTTFAEPTFEVGDHVSYYAVDHSPSYLWNSATWEISTALIPFLRTVMSGPGSWNDDDTISRAIEIRDGIIANPAVLAFQNRSAEYPHVAA</sequence>
<reference evidence="4 5" key="1">
    <citation type="submission" date="2022-03" db="EMBL/GenBank/DDBJ databases">
        <title>Isotopic signatures of nitrous oxide derived from detoxification processes.</title>
        <authorList>
            <person name="Behrendt U."/>
            <person name="Buchen C."/>
            <person name="Well R."/>
            <person name="Ulrich A."/>
            <person name="Rohe L."/>
            <person name="Kolb S."/>
            <person name="Schloter M."/>
            <person name="Horn M.A."/>
            <person name="Augustin J."/>
        </authorList>
    </citation>
    <scope>NUCLEOTIDE SEQUENCE [LARGE SCALE GENOMIC DNA]</scope>
    <source>
        <strain evidence="4 5">S4-C24</strain>
    </source>
</reference>
<evidence type="ECO:0000256" key="1">
    <source>
        <dbReference type="ARBA" id="ARBA00023002"/>
    </source>
</evidence>
<dbReference type="SMART" id="SM01003">
    <property type="entry name" value="AlaDh_PNT_N"/>
    <property type="match status" value="1"/>
</dbReference>
<feature type="domain" description="Alanine dehydrogenase/pyridine nucleotide transhydrogenase N-terminal" evidence="3">
    <location>
        <begin position="7"/>
        <end position="144"/>
    </location>
</feature>
<dbReference type="InterPro" id="IPR007698">
    <property type="entry name" value="AlaDH/PNT_NAD(H)-bd"/>
</dbReference>
<name>A0ABY3W5P6_9MICC</name>
<dbReference type="InterPro" id="IPR036291">
    <property type="entry name" value="NAD(P)-bd_dom_sf"/>
</dbReference>
<feature type="domain" description="Alanine dehydrogenase/pyridine nucleotide transhydrogenase NAD(H)-binding" evidence="2">
    <location>
        <begin position="147"/>
        <end position="309"/>
    </location>
</feature>
<keyword evidence="5" id="KW-1185">Reference proteome</keyword>
<proteinExistence type="predicted"/>
<dbReference type="SMART" id="SM01002">
    <property type="entry name" value="AlaDh_PNT_C"/>
    <property type="match status" value="1"/>
</dbReference>